<dbReference type="RefSeq" id="WP_161868858.1">
    <property type="nucleotide sequence ID" value="NZ_MAEI02000001.1"/>
</dbReference>
<evidence type="ECO:0000313" key="1">
    <source>
        <dbReference type="EMBL" id="MEO1782268.1"/>
    </source>
</evidence>
<accession>A0ABV0F2J2</accession>
<dbReference type="EMBL" id="MAEI02000001">
    <property type="protein sequence ID" value="MEO1782268.1"/>
    <property type="molecule type" value="Genomic_DNA"/>
</dbReference>
<keyword evidence="2" id="KW-1185">Reference proteome</keyword>
<reference evidence="1" key="2">
    <citation type="submission" date="2024-02" db="EMBL/GenBank/DDBJ databases">
        <title>The Genome Sequence of Enterococcus diestrammenae JM9A.</title>
        <authorList>
            <person name="Earl A."/>
            <person name="Manson A."/>
            <person name="Gilmore M."/>
            <person name="Sanders J."/>
            <person name="Shea T."/>
            <person name="Howe W."/>
            <person name="Livny J."/>
            <person name="Cuomo C."/>
            <person name="Neafsey D."/>
            <person name="Birren B."/>
        </authorList>
    </citation>
    <scope>NUCLEOTIDE SEQUENCE</scope>
    <source>
        <strain evidence="1">JM9A</strain>
    </source>
</reference>
<protein>
    <submittedName>
        <fullName evidence="1">Uncharacterized protein</fullName>
    </submittedName>
</protein>
<evidence type="ECO:0000313" key="2">
    <source>
        <dbReference type="Proteomes" id="UP001429357"/>
    </source>
</evidence>
<comment type="caution">
    <text evidence="1">The sequence shown here is derived from an EMBL/GenBank/DDBJ whole genome shotgun (WGS) entry which is preliminary data.</text>
</comment>
<gene>
    <name evidence="1" type="ORF">BAU18_001861</name>
</gene>
<organism evidence="1 2">
    <name type="scientific">Enterococcus diestrammenae</name>
    <dbReference type="NCBI Taxonomy" id="1155073"/>
    <lineage>
        <taxon>Bacteria</taxon>
        <taxon>Bacillati</taxon>
        <taxon>Bacillota</taxon>
        <taxon>Bacilli</taxon>
        <taxon>Lactobacillales</taxon>
        <taxon>Enterococcaceae</taxon>
        <taxon>Enterococcus</taxon>
    </lineage>
</organism>
<name>A0ABV0F2J2_9ENTE</name>
<reference evidence="1" key="1">
    <citation type="submission" date="2016-06" db="EMBL/GenBank/DDBJ databases">
        <authorList>
            <person name="Van Tyne D."/>
        </authorList>
    </citation>
    <scope>NUCLEOTIDE SEQUENCE</scope>
    <source>
        <strain evidence="1">JM9A</strain>
    </source>
</reference>
<proteinExistence type="predicted"/>
<sequence>MRKEKTPEQKTAWRMILELTGDGFLSDPERIDKARKCVEIIEGVRIPTLEEENKSVEYTPEVIAGIREDYAENIGMTTIANKWKVTLNHIRMLVADPELEERRNEKKAGAALSKWTDEQIEELKKAYVEGAVMKALLPDYGMSRYTFAEHVKTDELLKQRKAHKKSVEKRGRAEIVERRKNGEKLESLYADFGQALVYKVLREARQKDRQSIKLKVTDLETGSVRHYRSIKQAARCMAFPEHELRRMVVVGESPEGCLLEVIK</sequence>
<dbReference type="Proteomes" id="UP001429357">
    <property type="component" value="Unassembled WGS sequence"/>
</dbReference>